<dbReference type="SUPFAM" id="SSF55729">
    <property type="entry name" value="Acyl-CoA N-acyltransferases (Nat)"/>
    <property type="match status" value="1"/>
</dbReference>
<proteinExistence type="predicted"/>
<protein>
    <submittedName>
        <fullName evidence="1">Uncharacterized protein</fullName>
    </submittedName>
</protein>
<dbReference type="Proteomes" id="UP000076532">
    <property type="component" value="Unassembled WGS sequence"/>
</dbReference>
<dbReference type="EMBL" id="KV417603">
    <property type="protein sequence ID" value="KZP15565.1"/>
    <property type="molecule type" value="Genomic_DNA"/>
</dbReference>
<accession>A0A166EAG4</accession>
<organism evidence="1 2">
    <name type="scientific">Athelia psychrophila</name>
    <dbReference type="NCBI Taxonomy" id="1759441"/>
    <lineage>
        <taxon>Eukaryota</taxon>
        <taxon>Fungi</taxon>
        <taxon>Dikarya</taxon>
        <taxon>Basidiomycota</taxon>
        <taxon>Agaricomycotina</taxon>
        <taxon>Agaricomycetes</taxon>
        <taxon>Agaricomycetidae</taxon>
        <taxon>Atheliales</taxon>
        <taxon>Atheliaceae</taxon>
        <taxon>Athelia</taxon>
    </lineage>
</organism>
<name>A0A166EAG4_9AGAM</name>
<gene>
    <name evidence="1" type="ORF">FIBSPDRAFT_958734</name>
</gene>
<keyword evidence="2" id="KW-1185">Reference proteome</keyword>
<dbReference type="OrthoDB" id="2115692at2759"/>
<evidence type="ECO:0000313" key="1">
    <source>
        <dbReference type="EMBL" id="KZP15565.1"/>
    </source>
</evidence>
<dbReference type="AlphaFoldDB" id="A0A166EAG4"/>
<dbReference type="STRING" id="436010.A0A166EAG4"/>
<reference evidence="1 2" key="1">
    <citation type="journal article" date="2016" name="Mol. Biol. Evol.">
        <title>Comparative Genomics of Early-Diverging Mushroom-Forming Fungi Provides Insights into the Origins of Lignocellulose Decay Capabilities.</title>
        <authorList>
            <person name="Nagy L.G."/>
            <person name="Riley R."/>
            <person name="Tritt A."/>
            <person name="Adam C."/>
            <person name="Daum C."/>
            <person name="Floudas D."/>
            <person name="Sun H."/>
            <person name="Yadav J.S."/>
            <person name="Pangilinan J."/>
            <person name="Larsson K.H."/>
            <person name="Matsuura K."/>
            <person name="Barry K."/>
            <person name="Labutti K."/>
            <person name="Kuo R."/>
            <person name="Ohm R.A."/>
            <person name="Bhattacharya S.S."/>
            <person name="Shirouzu T."/>
            <person name="Yoshinaga Y."/>
            <person name="Martin F.M."/>
            <person name="Grigoriev I.V."/>
            <person name="Hibbett D.S."/>
        </authorList>
    </citation>
    <scope>NUCLEOTIDE SEQUENCE [LARGE SCALE GENOMIC DNA]</scope>
    <source>
        <strain evidence="1 2">CBS 109695</strain>
    </source>
</reference>
<evidence type="ECO:0000313" key="2">
    <source>
        <dbReference type="Proteomes" id="UP000076532"/>
    </source>
</evidence>
<dbReference type="InterPro" id="IPR016181">
    <property type="entry name" value="Acyl_CoA_acyltransferase"/>
</dbReference>
<dbReference type="Gene3D" id="3.40.630.30">
    <property type="match status" value="1"/>
</dbReference>
<sequence>MKPVAPGDGMANDGGAARWICWRYSGYEEAVQKPDEDEAKANIPAKEEEGRDEIEAADKENEYWEEILRPGHKCMYIVTIAVFPAFQKQCIAGALVQWGTVQADHNGVACWVHSSHAG</sequence>